<evidence type="ECO:0000256" key="1">
    <source>
        <dbReference type="ARBA" id="ARBA00022737"/>
    </source>
</evidence>
<dbReference type="PROSITE" id="PS51212">
    <property type="entry name" value="WSC"/>
    <property type="match status" value="1"/>
</dbReference>
<comment type="caution">
    <text evidence="5">The sequence shown here is derived from an EMBL/GenBank/DDBJ whole genome shotgun (WGS) entry which is preliminary data.</text>
</comment>
<dbReference type="InterPro" id="IPR002889">
    <property type="entry name" value="WSC_carb-bd"/>
</dbReference>
<dbReference type="PANTHER" id="PTHR45964:SF5">
    <property type="entry name" value="WSCD FAMILY MEMBER CG9164"/>
    <property type="match status" value="1"/>
</dbReference>
<feature type="signal peptide" evidence="3">
    <location>
        <begin position="1"/>
        <end position="17"/>
    </location>
</feature>
<proteinExistence type="predicted"/>
<keyword evidence="3" id="KW-0732">Signal</keyword>
<feature type="chain" id="PRO_5040298972" description="WSC domain-containing protein" evidence="3">
    <location>
        <begin position="18"/>
        <end position="342"/>
    </location>
</feature>
<dbReference type="OrthoDB" id="5985073at2759"/>
<evidence type="ECO:0000256" key="3">
    <source>
        <dbReference type="SAM" id="SignalP"/>
    </source>
</evidence>
<evidence type="ECO:0000259" key="4">
    <source>
        <dbReference type="PROSITE" id="PS51212"/>
    </source>
</evidence>
<protein>
    <recommendedName>
        <fullName evidence="4">WSC domain-containing protein</fullName>
    </recommendedName>
</protein>
<sequence length="342" mass="36440">MQRQALLSLLAGALSQACELPTDPIPNTISDGFGIRVQNADFPAVNGRYWNLFEAGGGDQHLYLSPTGAYAFDLTLNAGVISKGIIHAVINGEYLISDNTTKIFMTERGDPRALFQPVYGCHPVTDEVQVELQFVGREGDEAGGNVCVRTGAFTDSYEFRYSPPENPAHDPSRPCIPITLAVDRSEPPAQPTPTPTSSIPPGPTVTPGLFADVTAEGYAFVGCAPEEGNANDNTTERTLPASLYASDALTNEVCVNYCKSLGYKYAGSEYSRECWCANSYLPTRQPGTTISSLAGCNMACGGDASQYCGGAGWLSLYSACEEGAACTNAEFSAVRSMRPFRA</sequence>
<dbReference type="AlphaFoldDB" id="A0A9N9V6E6"/>
<feature type="domain" description="WSC" evidence="4">
    <location>
        <begin position="217"/>
        <end position="320"/>
    </location>
</feature>
<gene>
    <name evidence="5" type="ORF">CRHIZ90672A_00009933</name>
</gene>
<dbReference type="Pfam" id="PF01822">
    <property type="entry name" value="WSC"/>
    <property type="match status" value="1"/>
</dbReference>
<dbReference type="SMART" id="SM00321">
    <property type="entry name" value="WSC"/>
    <property type="match status" value="1"/>
</dbReference>
<keyword evidence="6" id="KW-1185">Reference proteome</keyword>
<organism evidence="5 6">
    <name type="scientific">Clonostachys rhizophaga</name>
    <dbReference type="NCBI Taxonomy" id="160324"/>
    <lineage>
        <taxon>Eukaryota</taxon>
        <taxon>Fungi</taxon>
        <taxon>Dikarya</taxon>
        <taxon>Ascomycota</taxon>
        <taxon>Pezizomycotina</taxon>
        <taxon>Sordariomycetes</taxon>
        <taxon>Hypocreomycetidae</taxon>
        <taxon>Hypocreales</taxon>
        <taxon>Bionectriaceae</taxon>
        <taxon>Clonostachys</taxon>
    </lineage>
</organism>
<accession>A0A9N9V6E6</accession>
<dbReference type="Pfam" id="PF25486">
    <property type="entry name" value="DUF7909"/>
    <property type="match status" value="1"/>
</dbReference>
<dbReference type="Proteomes" id="UP000696573">
    <property type="component" value="Unassembled WGS sequence"/>
</dbReference>
<feature type="region of interest" description="Disordered" evidence="2">
    <location>
        <begin position="183"/>
        <end position="204"/>
    </location>
</feature>
<reference evidence="5" key="1">
    <citation type="submission" date="2021-10" db="EMBL/GenBank/DDBJ databases">
        <authorList>
            <person name="Piombo E."/>
        </authorList>
    </citation>
    <scope>NUCLEOTIDE SEQUENCE</scope>
</reference>
<dbReference type="PROSITE" id="PS51257">
    <property type="entry name" value="PROKAR_LIPOPROTEIN"/>
    <property type="match status" value="1"/>
</dbReference>
<dbReference type="InterPro" id="IPR051589">
    <property type="entry name" value="Sialate-O-sulfotransferase"/>
</dbReference>
<evidence type="ECO:0000313" key="5">
    <source>
        <dbReference type="EMBL" id="CAH0017899.1"/>
    </source>
</evidence>
<feature type="compositionally biased region" description="Pro residues" evidence="2">
    <location>
        <begin position="188"/>
        <end position="204"/>
    </location>
</feature>
<keyword evidence="1" id="KW-0677">Repeat</keyword>
<name>A0A9N9V6E6_9HYPO</name>
<dbReference type="InterPro" id="IPR057231">
    <property type="entry name" value="DUF7909"/>
</dbReference>
<evidence type="ECO:0000313" key="6">
    <source>
        <dbReference type="Proteomes" id="UP000696573"/>
    </source>
</evidence>
<evidence type="ECO:0000256" key="2">
    <source>
        <dbReference type="SAM" id="MobiDB-lite"/>
    </source>
</evidence>
<dbReference type="PANTHER" id="PTHR45964">
    <property type="entry name" value="WSCD FAMILY MEMBER CG9164"/>
    <property type="match status" value="1"/>
</dbReference>
<dbReference type="EMBL" id="CABFNQ020000528">
    <property type="protein sequence ID" value="CAH0017899.1"/>
    <property type="molecule type" value="Genomic_DNA"/>
</dbReference>